<dbReference type="AlphaFoldDB" id="A0A9P0KCA8"/>
<dbReference type="Proteomes" id="UP001152888">
    <property type="component" value="Unassembled WGS sequence"/>
</dbReference>
<keyword evidence="2" id="KW-1185">Reference proteome</keyword>
<protein>
    <submittedName>
        <fullName evidence="1">Uncharacterized protein</fullName>
    </submittedName>
</protein>
<organism evidence="1 2">
    <name type="scientific">Acanthoscelides obtectus</name>
    <name type="common">Bean weevil</name>
    <name type="synonym">Bruchus obtectus</name>
    <dbReference type="NCBI Taxonomy" id="200917"/>
    <lineage>
        <taxon>Eukaryota</taxon>
        <taxon>Metazoa</taxon>
        <taxon>Ecdysozoa</taxon>
        <taxon>Arthropoda</taxon>
        <taxon>Hexapoda</taxon>
        <taxon>Insecta</taxon>
        <taxon>Pterygota</taxon>
        <taxon>Neoptera</taxon>
        <taxon>Endopterygota</taxon>
        <taxon>Coleoptera</taxon>
        <taxon>Polyphaga</taxon>
        <taxon>Cucujiformia</taxon>
        <taxon>Chrysomeloidea</taxon>
        <taxon>Chrysomelidae</taxon>
        <taxon>Bruchinae</taxon>
        <taxon>Bruchini</taxon>
        <taxon>Acanthoscelides</taxon>
    </lineage>
</organism>
<comment type="caution">
    <text evidence="1">The sequence shown here is derived from an EMBL/GenBank/DDBJ whole genome shotgun (WGS) entry which is preliminary data.</text>
</comment>
<gene>
    <name evidence="1" type="ORF">ACAOBT_LOCUS8841</name>
</gene>
<evidence type="ECO:0000313" key="1">
    <source>
        <dbReference type="EMBL" id="CAH1970273.1"/>
    </source>
</evidence>
<reference evidence="1" key="1">
    <citation type="submission" date="2022-03" db="EMBL/GenBank/DDBJ databases">
        <authorList>
            <person name="Sayadi A."/>
        </authorList>
    </citation>
    <scope>NUCLEOTIDE SEQUENCE</scope>
</reference>
<evidence type="ECO:0000313" key="2">
    <source>
        <dbReference type="Proteomes" id="UP001152888"/>
    </source>
</evidence>
<name>A0A9P0KCA8_ACAOB</name>
<dbReference type="OrthoDB" id="382863at2759"/>
<sequence length="336" mass="39101">MPPLICTQNTHSHVDYGIPLLATKSTDYRTCTGTYHGYIPEIPQHFDCRVKARVKDNLRKQDIFLHEDIKTTYTNDYFKKSKVDDPIEVYSRAPPAEYVRYHRNLQEKMFANPPKPMTPEISEMKDNFRQNRYKPDRREMYAPCISGCCELSGLERPLQPGISPAQKGYWKHLDIYMTENKMNFVPYSEEQLETCKEDCATYYNCKGIYQKSKKMLPPPISGNTSVFDKMQFKHQLPNRFLSRGQKRCPNFGMNTEHRDNYVYQTFSNLYPYISRSGVEFNVTFAAAGPGEIYQTPGMYITEMKGHIGTGVRVNRYVNIEEDEIVPHSPCNVKVQQ</sequence>
<accession>A0A9P0KCA8</accession>
<proteinExistence type="predicted"/>
<dbReference type="EMBL" id="CAKOFQ010006773">
    <property type="protein sequence ID" value="CAH1970273.1"/>
    <property type="molecule type" value="Genomic_DNA"/>
</dbReference>